<keyword evidence="3" id="KW-1003">Cell membrane</keyword>
<evidence type="ECO:0000313" key="9">
    <source>
        <dbReference type="Proteomes" id="UP000249299"/>
    </source>
</evidence>
<keyword evidence="6 7" id="KW-0472">Membrane</keyword>
<evidence type="ECO:0000256" key="6">
    <source>
        <dbReference type="ARBA" id="ARBA00023136"/>
    </source>
</evidence>
<dbReference type="AlphaFoldDB" id="A0A327JH14"/>
<dbReference type="PANTHER" id="PTHR37937:SF1">
    <property type="entry name" value="CONJUGATIVE TRANSFER: DNA TRANSPORT"/>
    <property type="match status" value="1"/>
</dbReference>
<sequence length="618" mass="66773">MERNPSAFRPWAALRRHRRAVLVFAGGLVPVVLLSRLGTADLARYGVSVTQTQLGQLLGTVAAFGGGIISGILPVVFAHLLRKAPDVAVALGALVLLYAVLVSGVGAGVAVASGGIGFWTGLAGAWLWLFGLPRLPRPTTFGSAEWADYDHIEAAGFLAGRGFRLGTCPVPGPRQKRDGIAERTIRYGGDRHLLTVAPTRAGKGVSAVIPNLLTYPGSALVIDVKGELARITAIARHRLGQSIYLVDPWGIVTGPAGLRSARFNPLDLVVAGDPDLAENAMLVADALVVTEAGAKDRFWDEEAKSLMVGLIAFVATDRAERERRHLGRVRDILTMGTDDLKGLFQRMCLSDVPLVRSTGERGLQKEPKLLANVLATTQAHTHFLESPRIRDSLAASDFRFDGMKAKGMTIYLILPADRLNTFGQWLRLLIQQAITVNARNVAQRPEHSILFMLDEMAALGRLASVEQAYSLMAGFGMQLWGIVQDFSQLERIYGASGWQTFIANAGAIQYLGSRDEKTAGYVSKLCGVATILSLSTALSQGVTRAVKGSSSTESTTRTRSEAQRSLAYPDELMRLPKDRQILLLENANPINAGRIVWYADPRLKSLGVDLAAVRRQQT</sequence>
<reference evidence="8 9" key="1">
    <citation type="submission" date="2017-07" db="EMBL/GenBank/DDBJ databases">
        <title>Draft Genome Sequences of Select Purple Nonsulfur Bacteria.</title>
        <authorList>
            <person name="Lasarre B."/>
            <person name="Mckinlay J.B."/>
        </authorList>
    </citation>
    <scope>NUCLEOTIDE SEQUENCE [LARGE SCALE GENOMIC DNA]</scope>
    <source>
        <strain evidence="8 9">DSM 11290</strain>
    </source>
</reference>
<keyword evidence="4 7" id="KW-0812">Transmembrane</keyword>
<evidence type="ECO:0000256" key="3">
    <source>
        <dbReference type="ARBA" id="ARBA00022475"/>
    </source>
</evidence>
<comment type="subcellular location">
    <subcellularLocation>
        <location evidence="1">Cell membrane</location>
        <topology evidence="1">Multi-pass membrane protein</topology>
    </subcellularLocation>
</comment>
<dbReference type="CDD" id="cd01127">
    <property type="entry name" value="TrwB_TraG_TraD_VirD4"/>
    <property type="match status" value="2"/>
</dbReference>
<dbReference type="InterPro" id="IPR003688">
    <property type="entry name" value="TraG/VirD4"/>
</dbReference>
<dbReference type="EMBL" id="NPEV01000074">
    <property type="protein sequence ID" value="RAI24603.1"/>
    <property type="molecule type" value="Genomic_DNA"/>
</dbReference>
<name>A0A327JH14_9HYPH</name>
<dbReference type="InterPro" id="IPR027417">
    <property type="entry name" value="P-loop_NTPase"/>
</dbReference>
<evidence type="ECO:0000256" key="5">
    <source>
        <dbReference type="ARBA" id="ARBA00022989"/>
    </source>
</evidence>
<evidence type="ECO:0008006" key="10">
    <source>
        <dbReference type="Google" id="ProtNLM"/>
    </source>
</evidence>
<accession>A0A327JH14</accession>
<feature type="transmembrane region" description="Helical" evidence="7">
    <location>
        <begin position="57"/>
        <end position="81"/>
    </location>
</feature>
<dbReference type="Proteomes" id="UP000249299">
    <property type="component" value="Unassembled WGS sequence"/>
</dbReference>
<comment type="similarity">
    <text evidence="2">Belongs to the VirD4/TraG family.</text>
</comment>
<feature type="transmembrane region" description="Helical" evidence="7">
    <location>
        <begin position="116"/>
        <end position="132"/>
    </location>
</feature>
<evidence type="ECO:0000256" key="1">
    <source>
        <dbReference type="ARBA" id="ARBA00004651"/>
    </source>
</evidence>
<evidence type="ECO:0000256" key="2">
    <source>
        <dbReference type="ARBA" id="ARBA00008806"/>
    </source>
</evidence>
<comment type="caution">
    <text evidence="8">The sequence shown here is derived from an EMBL/GenBank/DDBJ whole genome shotgun (WGS) entry which is preliminary data.</text>
</comment>
<dbReference type="Gene3D" id="3.40.50.300">
    <property type="entry name" value="P-loop containing nucleotide triphosphate hydrolases"/>
    <property type="match status" value="1"/>
</dbReference>
<keyword evidence="5 7" id="KW-1133">Transmembrane helix</keyword>
<dbReference type="Pfam" id="PF02534">
    <property type="entry name" value="T4SS-DNA_transf"/>
    <property type="match status" value="1"/>
</dbReference>
<dbReference type="RefSeq" id="WP_111436569.1">
    <property type="nucleotide sequence ID" value="NZ_JACIGG010000040.1"/>
</dbReference>
<organism evidence="8 9">
    <name type="scientific">Rhodobium orientis</name>
    <dbReference type="NCBI Taxonomy" id="34017"/>
    <lineage>
        <taxon>Bacteria</taxon>
        <taxon>Pseudomonadati</taxon>
        <taxon>Pseudomonadota</taxon>
        <taxon>Alphaproteobacteria</taxon>
        <taxon>Hyphomicrobiales</taxon>
        <taxon>Rhodobiaceae</taxon>
        <taxon>Rhodobium</taxon>
    </lineage>
</organism>
<dbReference type="GO" id="GO:0005886">
    <property type="term" value="C:plasma membrane"/>
    <property type="evidence" value="ECO:0007669"/>
    <property type="project" value="UniProtKB-SubCell"/>
</dbReference>
<evidence type="ECO:0000313" key="8">
    <source>
        <dbReference type="EMBL" id="RAI24603.1"/>
    </source>
</evidence>
<dbReference type="OrthoDB" id="9759295at2"/>
<evidence type="ECO:0000256" key="7">
    <source>
        <dbReference type="SAM" id="Phobius"/>
    </source>
</evidence>
<gene>
    <name evidence="8" type="ORF">CH339_21925</name>
</gene>
<proteinExistence type="inferred from homology"/>
<dbReference type="SUPFAM" id="SSF52540">
    <property type="entry name" value="P-loop containing nucleoside triphosphate hydrolases"/>
    <property type="match status" value="1"/>
</dbReference>
<feature type="transmembrane region" description="Helical" evidence="7">
    <location>
        <begin position="20"/>
        <end position="37"/>
    </location>
</feature>
<evidence type="ECO:0000256" key="4">
    <source>
        <dbReference type="ARBA" id="ARBA00022692"/>
    </source>
</evidence>
<keyword evidence="9" id="KW-1185">Reference proteome</keyword>
<protein>
    <recommendedName>
        <fullName evidence="10">Conjugal transfer protein TraG</fullName>
    </recommendedName>
</protein>
<dbReference type="PANTHER" id="PTHR37937">
    <property type="entry name" value="CONJUGATIVE TRANSFER: DNA TRANSPORT"/>
    <property type="match status" value="1"/>
</dbReference>
<dbReference type="InterPro" id="IPR051539">
    <property type="entry name" value="T4SS-coupling_protein"/>
</dbReference>